<organism evidence="3 4">
    <name type="scientific">Streptomyces vastus</name>
    <dbReference type="NCBI Taxonomy" id="285451"/>
    <lineage>
        <taxon>Bacteria</taxon>
        <taxon>Bacillati</taxon>
        <taxon>Actinomycetota</taxon>
        <taxon>Actinomycetes</taxon>
        <taxon>Kitasatosporales</taxon>
        <taxon>Streptomycetaceae</taxon>
        <taxon>Streptomyces</taxon>
    </lineage>
</organism>
<protein>
    <recommendedName>
        <fullName evidence="5">EamA family transporter</fullName>
    </recommendedName>
</protein>
<accession>A0ABN3R1Y9</accession>
<dbReference type="Proteomes" id="UP001500151">
    <property type="component" value="Unassembled WGS sequence"/>
</dbReference>
<name>A0ABN3R1Y9_9ACTN</name>
<evidence type="ECO:0008006" key="5">
    <source>
        <dbReference type="Google" id="ProtNLM"/>
    </source>
</evidence>
<feature type="region of interest" description="Disordered" evidence="1">
    <location>
        <begin position="39"/>
        <end position="58"/>
    </location>
</feature>
<keyword evidence="2" id="KW-0812">Transmembrane</keyword>
<evidence type="ECO:0000313" key="3">
    <source>
        <dbReference type="EMBL" id="GAA2641263.1"/>
    </source>
</evidence>
<keyword evidence="4" id="KW-1185">Reference proteome</keyword>
<reference evidence="3 4" key="1">
    <citation type="journal article" date="2019" name="Int. J. Syst. Evol. Microbiol.">
        <title>The Global Catalogue of Microorganisms (GCM) 10K type strain sequencing project: providing services to taxonomists for standard genome sequencing and annotation.</title>
        <authorList>
            <consortium name="The Broad Institute Genomics Platform"/>
            <consortium name="The Broad Institute Genome Sequencing Center for Infectious Disease"/>
            <person name="Wu L."/>
            <person name="Ma J."/>
        </authorList>
    </citation>
    <scope>NUCLEOTIDE SEQUENCE [LARGE SCALE GENOMIC DNA]</scope>
    <source>
        <strain evidence="3 4">JCM 4524</strain>
    </source>
</reference>
<feature type="transmembrane region" description="Helical" evidence="2">
    <location>
        <begin position="12"/>
        <end position="33"/>
    </location>
</feature>
<keyword evidence="2" id="KW-1133">Transmembrane helix</keyword>
<gene>
    <name evidence="3" type="ORF">GCM10010307_42510</name>
</gene>
<sequence>MTAPATLVWDFRVLSAASMGLLWGGPAVGFGLLDVRASRPMGGGGHDRRASRARLLTP</sequence>
<dbReference type="RefSeq" id="WP_344392006.1">
    <property type="nucleotide sequence ID" value="NZ_BAAASJ010000042.1"/>
</dbReference>
<dbReference type="EMBL" id="BAAASJ010000042">
    <property type="protein sequence ID" value="GAA2641263.1"/>
    <property type="molecule type" value="Genomic_DNA"/>
</dbReference>
<comment type="caution">
    <text evidence="3">The sequence shown here is derived from an EMBL/GenBank/DDBJ whole genome shotgun (WGS) entry which is preliminary data.</text>
</comment>
<evidence type="ECO:0000313" key="4">
    <source>
        <dbReference type="Proteomes" id="UP001500151"/>
    </source>
</evidence>
<proteinExistence type="predicted"/>
<evidence type="ECO:0000256" key="1">
    <source>
        <dbReference type="SAM" id="MobiDB-lite"/>
    </source>
</evidence>
<evidence type="ECO:0000256" key="2">
    <source>
        <dbReference type="SAM" id="Phobius"/>
    </source>
</evidence>
<keyword evidence="2" id="KW-0472">Membrane</keyword>